<dbReference type="Gene3D" id="1.20.5.340">
    <property type="match status" value="1"/>
</dbReference>
<evidence type="ECO:0000313" key="3">
    <source>
        <dbReference type="Proteomes" id="UP000295707"/>
    </source>
</evidence>
<dbReference type="RefSeq" id="WP_132972990.1">
    <property type="nucleotide sequence ID" value="NZ_SMFX01000001.1"/>
</dbReference>
<dbReference type="AlphaFoldDB" id="A0A4R1HHG6"/>
<evidence type="ECO:0000256" key="1">
    <source>
        <dbReference type="SAM" id="SignalP"/>
    </source>
</evidence>
<proteinExistence type="predicted"/>
<feature type="chain" id="PRO_5020776580" evidence="1">
    <location>
        <begin position="30"/>
        <end position="470"/>
    </location>
</feature>
<name>A0A4R1HHG6_9GAMM</name>
<sequence length="470" mass="49239">MKTLMNINSYLGKLLTIALLTAMPLISFATHDPELEALEGRVTTAEGDIATAQSDISAAESRITTAEGDIAAIDSRITTLHTPVINADAAVVQLRKDCGTLDDCFTSLGVLDNWIHFVRQPKPSVNSPLLVDIGPGNFIEQGAFFECWEVGHITYRGSGRDNTIMPELWGHDCDNLSVQDLKIKATPGGANGDVTAGVIWSGAGSSSYSNVEVLAEGIGSISSVFGWWDYGGAGNGLCAPKSNRPIHYWFGSKVTAKGGVTIKGFLNECFSEHWFYGGEINAIATVSGTSTSVAIELIDSATMQVFGSAVRSITEVGATFGGGCCINGVKATANSTFHMHGGIISAIANGSASTDISVSGIVTVQDAKAHIVDTAFNVAASGNGIAKRAASTSSNPIQSPFQWPQSDTPPDIISVQGADTFVETDCDNGGNCDTGTAPLHPHMMVYDSSCITAGPWFDTTTGRCRGEPEP</sequence>
<reference evidence="2 3" key="1">
    <citation type="submission" date="2019-03" db="EMBL/GenBank/DDBJ databases">
        <title>Genomic Encyclopedia of Type Strains, Phase IV (KMG-IV): sequencing the most valuable type-strain genomes for metagenomic binning, comparative biology and taxonomic classification.</title>
        <authorList>
            <person name="Goeker M."/>
        </authorList>
    </citation>
    <scope>NUCLEOTIDE SEQUENCE [LARGE SCALE GENOMIC DNA]</scope>
    <source>
        <strain evidence="2 3">DSM 19610</strain>
    </source>
</reference>
<organism evidence="2 3">
    <name type="scientific">Thiogranum longum</name>
    <dbReference type="NCBI Taxonomy" id="1537524"/>
    <lineage>
        <taxon>Bacteria</taxon>
        <taxon>Pseudomonadati</taxon>
        <taxon>Pseudomonadota</taxon>
        <taxon>Gammaproteobacteria</taxon>
        <taxon>Chromatiales</taxon>
        <taxon>Ectothiorhodospiraceae</taxon>
        <taxon>Thiogranum</taxon>
    </lineage>
</organism>
<keyword evidence="1" id="KW-0732">Signal</keyword>
<dbReference type="EMBL" id="SMFX01000001">
    <property type="protein sequence ID" value="TCK18839.1"/>
    <property type="molecule type" value="Genomic_DNA"/>
</dbReference>
<keyword evidence="3" id="KW-1185">Reference proteome</keyword>
<dbReference type="Proteomes" id="UP000295707">
    <property type="component" value="Unassembled WGS sequence"/>
</dbReference>
<dbReference type="OrthoDB" id="9808116at2"/>
<gene>
    <name evidence="2" type="ORF">DFR30_2124</name>
</gene>
<feature type="signal peptide" evidence="1">
    <location>
        <begin position="1"/>
        <end position="29"/>
    </location>
</feature>
<accession>A0A4R1HHG6</accession>
<evidence type="ECO:0000313" key="2">
    <source>
        <dbReference type="EMBL" id="TCK18839.1"/>
    </source>
</evidence>
<protein>
    <submittedName>
        <fullName evidence="2">Uncharacterized protein</fullName>
    </submittedName>
</protein>
<comment type="caution">
    <text evidence="2">The sequence shown here is derived from an EMBL/GenBank/DDBJ whole genome shotgun (WGS) entry which is preliminary data.</text>
</comment>